<dbReference type="CDD" id="cd15482">
    <property type="entry name" value="Sialidase_non-viral"/>
    <property type="match status" value="1"/>
</dbReference>
<dbReference type="RefSeq" id="NP_062432.1">
    <property type="nucleotide sequence ID" value="NC_002501.1"/>
</dbReference>
<dbReference type="Pfam" id="PF13859">
    <property type="entry name" value="BNR_3"/>
    <property type="match status" value="1"/>
</dbReference>
<dbReference type="SUPFAM" id="SSF50939">
    <property type="entry name" value="Sialidases"/>
    <property type="match status" value="1"/>
</dbReference>
<reference evidence="2 3" key="1">
    <citation type="journal article" date="2000" name="J. Gen. Virol.">
        <title>DNA sequence of frog adenovirus.</title>
        <authorList>
            <person name="Davison A.J."/>
            <person name="Wright K.M."/>
            <person name="Harrach B."/>
        </authorList>
    </citation>
    <scope>NUCLEOTIDE SEQUENCE [LARGE SCALE GENOMIC DNA]</scope>
    <source>
        <strain evidence="3">ATCC VR-896</strain>
    </source>
</reference>
<dbReference type="Proteomes" id="UP000009247">
    <property type="component" value="Segment"/>
</dbReference>
<dbReference type="GO" id="GO:0006689">
    <property type="term" value="P:ganglioside catabolic process"/>
    <property type="evidence" value="ECO:0007669"/>
    <property type="project" value="TreeGrafter"/>
</dbReference>
<sequence length="568" mass="62542">MDFPWNPTVAIPAWPLKRPKLSVSSYGVESISTGPGLSISDNKVTLNLNQSLVVNEGDLGVTPSYTVPFARWTVFESGDLGSTFYRIPFLICLKSGVLIAGGDACYNAFDDFHRTCIAVARSEDGGCTWGDKQCPLVPAAFVPKARFLDACVVEDTLGRVHLFAVYFENNQHISSTDPNWDFVHIVSLDEGKSWSSPSSLKSLAKDSERYYFQSPGNGIVMKDGTVVVPCQAWLKTTSGIRWTSSFIYSKDNGVTWTRCATDLPVNSSENMIAEYPSAGQLIMVAKPEGTQDNILERTRLVYQSPNMGGSWTAHFTNRTIRMRNPCQGALMKIEEPGGKWTLIVTCPNVNDSDFQRGRANIVMQYLTADMLEWKIVGTVEAVPSYGYTCMCVSSLNKKLYVMTEMYETAANTNVALRSSLHVNDVTRYLGQITASDSTNVNLGLPVQIIQGAATQGTPPLSYRYENKAWWIAGQLLPPTTGTNAFPAIMQDIFAIPRSESSNTDVGWVTVFGSKTNPAIQLHAFVLEYYTNAGVLRFRCFANSADGSDAKLSEMKILYIPDTRVAVMV</sequence>
<dbReference type="GeneID" id="1732684"/>
<dbReference type="PANTHER" id="PTHR10628:SF30">
    <property type="entry name" value="EXO-ALPHA-SIALIDASE"/>
    <property type="match status" value="1"/>
</dbReference>
<dbReference type="PANTHER" id="PTHR10628">
    <property type="entry name" value="SIALIDASE"/>
    <property type="match status" value="1"/>
</dbReference>
<keyword evidence="3" id="KW-1185">Reference proteome</keyword>
<organismHost>
    <name type="scientific">Lithobates pipiens</name>
    <name type="common">Northern leopard frog</name>
    <name type="synonym">Rana pipiens</name>
    <dbReference type="NCBI Taxonomy" id="8404"/>
</organismHost>
<dbReference type="GO" id="GO:0004308">
    <property type="term" value="F:exo-alpha-sialidase activity"/>
    <property type="evidence" value="ECO:0007669"/>
    <property type="project" value="InterPro"/>
</dbReference>
<name>Q9III6_ADEF1</name>
<evidence type="ECO:0000313" key="2">
    <source>
        <dbReference type="EMBL" id="AAF86921.1"/>
    </source>
</evidence>
<protein>
    <submittedName>
        <fullName evidence="2">Sialidase</fullName>
    </submittedName>
</protein>
<evidence type="ECO:0000259" key="1">
    <source>
        <dbReference type="Pfam" id="PF13859"/>
    </source>
</evidence>
<dbReference type="EMBL" id="AF224336">
    <property type="protein sequence ID" value="AAF86921.1"/>
    <property type="molecule type" value="Genomic_DNA"/>
</dbReference>
<feature type="domain" description="Sialidase" evidence="1">
    <location>
        <begin position="88"/>
        <end position="350"/>
    </location>
</feature>
<organism evidence="2 3">
    <name type="scientific">Frog adenovirus 1 (strain ATCC VR-896)</name>
    <name type="common">FrAdV-1</name>
    <dbReference type="NCBI Taxonomy" id="114102"/>
    <lineage>
        <taxon>Viruses</taxon>
        <taxon>Varidnaviria</taxon>
        <taxon>Bamfordvirae</taxon>
        <taxon>Preplasmiviricota</taxon>
        <taxon>Polisuviricotina</taxon>
        <taxon>Pharingeaviricetes</taxon>
        <taxon>Rowavirales</taxon>
        <taxon>Adenoviridae</taxon>
        <taxon>Siadenovirus</taxon>
        <taxon>Siadenovirus ranae</taxon>
        <taxon>Frog adenovirus</taxon>
    </lineage>
</organism>
<dbReference type="CAZy" id="GH33">
    <property type="family name" value="Glycoside Hydrolase Family 33"/>
</dbReference>
<evidence type="ECO:0000313" key="3">
    <source>
        <dbReference type="Proteomes" id="UP000009247"/>
    </source>
</evidence>
<dbReference type="OrthoDB" id="8960at10239"/>
<dbReference type="SMR" id="Q9III6"/>
<dbReference type="InterPro" id="IPR036278">
    <property type="entry name" value="Sialidase_sf"/>
</dbReference>
<dbReference type="Gene3D" id="2.120.10.10">
    <property type="match status" value="1"/>
</dbReference>
<accession>Q9III6</accession>
<proteinExistence type="predicted"/>
<dbReference type="GO" id="GO:0016020">
    <property type="term" value="C:membrane"/>
    <property type="evidence" value="ECO:0007669"/>
    <property type="project" value="TreeGrafter"/>
</dbReference>
<dbReference type="InterPro" id="IPR026856">
    <property type="entry name" value="Sialidase_fam"/>
</dbReference>
<dbReference type="GO" id="GO:0009313">
    <property type="term" value="P:oligosaccharide catabolic process"/>
    <property type="evidence" value="ECO:0007669"/>
    <property type="project" value="TreeGrafter"/>
</dbReference>
<dbReference type="InterPro" id="IPR011040">
    <property type="entry name" value="Sialidase"/>
</dbReference>
<dbReference type="KEGG" id="vg:1732684"/>